<feature type="region of interest" description="Disordered" evidence="1">
    <location>
        <begin position="165"/>
        <end position="243"/>
    </location>
</feature>
<evidence type="ECO:0008006" key="4">
    <source>
        <dbReference type="Google" id="ProtNLM"/>
    </source>
</evidence>
<evidence type="ECO:0000313" key="3">
    <source>
        <dbReference type="Proteomes" id="UP000308730"/>
    </source>
</evidence>
<feature type="compositionally biased region" description="Basic and acidic residues" evidence="1">
    <location>
        <begin position="198"/>
        <end position="216"/>
    </location>
</feature>
<feature type="region of interest" description="Disordered" evidence="1">
    <location>
        <begin position="675"/>
        <end position="716"/>
    </location>
</feature>
<protein>
    <recommendedName>
        <fullName evidence="4">Zn(2)-C6 fungal-type domain-containing protein</fullName>
    </recommendedName>
</protein>
<sequence>MASKPTIDFDGFDPLEKDLLTAAARIVEALRRCPAKSDPTFVAWECRFYKEVISASELEQGATTHRVHAIIASAMVCYNRAQNDSKKLDITTISVDDPGVSALYYKEMPEGIALGENCWWTTFPTLKEKRDIVPNIATTSVQGTEGAESMAGMKRKWEIGAEGRIGDEVLAGDKGKGKGKDEDEMKKPPLKRTRKPPKRTDDDTKDTAPIKAESKPPRRAIPAKPKKTNIRLTSDRVGPPPKLTFEDTARIVVASHIGPAPPDQQLTLPATPPFDDLDRPGYFEVEEPTFEVPITCRGLTGVAVYEEAREGNAGPFEDNDTLNQYGLPTLFTLPNGCQLCQNAGVPCQMMCGETHHCLRCRSKKKGCPAVEPFKDDDVGIAHALAWELRKHGREFTVVVPALASRVLSKQRRAKLRHSSADDEHVEDMEDVTTPLPADQPSTSSYRRSARAKGKDKATSASTSAVRFSASPARSRRGSVPRTVSAGSSKSPVSQVMLDQKALAPIPEHRSIQVAEHLHPAIPNLDEPTASTVSDPLNHPMAPSFQAPSTMVSGRGKTPTLPTPDGTIDIVSNEITSTSFTSNAIASTSIVSNEVVSTSGVSNMIKSASAVSDPIASTSSTLNIITPTDSKSDATGSTGGALNRIGSMSEGSKAIASTGGASNVITSTNSIFNATGSGGGVSNGIKSTSASNDMGSTDSRANATGSTSSMSTPIDDSANPEVIPMDIESAPPAETPSAHRAASIPNDQVVAMDIDPIGSTDKFLSADDAFPNHLPHSAAALSSDAPHIEGSSVDTAVSTDLAVPVAALDGSLAMQSSVMVDSSHEETEAPRPGDNMFLPPEPTSSLPINTTVSTSDRAVTGVDGAVTSSGSGADDVDSTPATRLGREVVASDADGRAALTESATPHQQFPNGALRA</sequence>
<comment type="caution">
    <text evidence="2">The sequence shown here is derived from an EMBL/GenBank/DDBJ whole genome shotgun (WGS) entry which is preliminary data.</text>
</comment>
<feature type="compositionally biased region" description="Basic and acidic residues" evidence="1">
    <location>
        <begin position="821"/>
        <end position="830"/>
    </location>
</feature>
<dbReference type="EMBL" id="SGPM01000066">
    <property type="protein sequence ID" value="THH30840.1"/>
    <property type="molecule type" value="Genomic_DNA"/>
</dbReference>
<feature type="region of interest" description="Disordered" evidence="1">
    <location>
        <begin position="819"/>
        <end position="838"/>
    </location>
</feature>
<reference evidence="2 3" key="1">
    <citation type="submission" date="2019-02" db="EMBL/GenBank/DDBJ databases">
        <title>Genome sequencing of the rare red list fungi Antrodiella citrinella (Flaviporus citrinellus).</title>
        <authorList>
            <person name="Buettner E."/>
            <person name="Kellner H."/>
        </authorList>
    </citation>
    <scope>NUCLEOTIDE SEQUENCE [LARGE SCALE GENOMIC DNA]</scope>
    <source>
        <strain evidence="2 3">DSM 108506</strain>
    </source>
</reference>
<feature type="compositionally biased region" description="Polar residues" evidence="1">
    <location>
        <begin position="900"/>
        <end position="909"/>
    </location>
</feature>
<feature type="compositionally biased region" description="Polar residues" evidence="1">
    <location>
        <begin position="683"/>
        <end position="713"/>
    </location>
</feature>
<proteinExistence type="predicted"/>
<dbReference type="Proteomes" id="UP000308730">
    <property type="component" value="Unassembled WGS sequence"/>
</dbReference>
<keyword evidence="3" id="KW-1185">Reference proteome</keyword>
<name>A0A4S4N4X3_9APHY</name>
<accession>A0A4S4N4X3</accession>
<evidence type="ECO:0000256" key="1">
    <source>
        <dbReference type="SAM" id="MobiDB-lite"/>
    </source>
</evidence>
<dbReference type="AlphaFoldDB" id="A0A4S4N4X3"/>
<feature type="region of interest" description="Disordered" evidence="1">
    <location>
        <begin position="544"/>
        <end position="565"/>
    </location>
</feature>
<gene>
    <name evidence="2" type="ORF">EUX98_g3350</name>
</gene>
<feature type="region of interest" description="Disordered" evidence="1">
    <location>
        <begin position="409"/>
        <end position="492"/>
    </location>
</feature>
<evidence type="ECO:0000313" key="2">
    <source>
        <dbReference type="EMBL" id="THH30840.1"/>
    </source>
</evidence>
<feature type="region of interest" description="Disordered" evidence="1">
    <location>
        <begin position="861"/>
        <end position="915"/>
    </location>
</feature>
<organism evidence="2 3">
    <name type="scientific">Antrodiella citrinella</name>
    <dbReference type="NCBI Taxonomy" id="2447956"/>
    <lineage>
        <taxon>Eukaryota</taxon>
        <taxon>Fungi</taxon>
        <taxon>Dikarya</taxon>
        <taxon>Basidiomycota</taxon>
        <taxon>Agaricomycotina</taxon>
        <taxon>Agaricomycetes</taxon>
        <taxon>Polyporales</taxon>
        <taxon>Steccherinaceae</taxon>
        <taxon>Antrodiella</taxon>
    </lineage>
</organism>
<feature type="compositionally biased region" description="Basic and acidic residues" evidence="1">
    <location>
        <begin position="165"/>
        <end position="187"/>
    </location>
</feature>
<feature type="compositionally biased region" description="Basic residues" evidence="1">
    <location>
        <begin position="188"/>
        <end position="197"/>
    </location>
</feature>